<feature type="domain" description="GH18" evidence="9">
    <location>
        <begin position="519"/>
        <end position="848"/>
    </location>
</feature>
<evidence type="ECO:0000256" key="3">
    <source>
        <dbReference type="ARBA" id="ARBA00022669"/>
    </source>
</evidence>
<dbReference type="PANTHER" id="PTHR47700">
    <property type="entry name" value="V CHITINASE, PUTATIVE (AFU_ORTHOLOGUE AFUA_6G13720)-RELATED"/>
    <property type="match status" value="1"/>
</dbReference>
<proteinExistence type="inferred from homology"/>
<dbReference type="CDD" id="cd00035">
    <property type="entry name" value="ChtBD1"/>
    <property type="match status" value="1"/>
</dbReference>
<dbReference type="CDD" id="cd00118">
    <property type="entry name" value="LysM"/>
    <property type="match status" value="2"/>
</dbReference>
<name>A0AAD4EP82_9PEZI</name>
<keyword evidence="5" id="KW-0378">Hydrolase</keyword>
<dbReference type="Gene3D" id="3.20.20.80">
    <property type="entry name" value="Glycosidases"/>
    <property type="match status" value="2"/>
</dbReference>
<keyword evidence="7" id="KW-0732">Signal</keyword>
<dbReference type="Gene3D" id="3.30.60.10">
    <property type="entry name" value="Endochitinase-like"/>
    <property type="match status" value="1"/>
</dbReference>
<feature type="signal peptide" evidence="7">
    <location>
        <begin position="1"/>
        <end position="24"/>
    </location>
</feature>
<dbReference type="GO" id="GO:0005975">
    <property type="term" value="P:carbohydrate metabolic process"/>
    <property type="evidence" value="ECO:0007669"/>
    <property type="project" value="InterPro"/>
</dbReference>
<gene>
    <name evidence="10" type="ORF">NEMBOFW57_009551</name>
</gene>
<evidence type="ECO:0000259" key="8">
    <source>
        <dbReference type="PROSITE" id="PS51782"/>
    </source>
</evidence>
<comment type="caution">
    <text evidence="10">The sequence shown here is derived from an EMBL/GenBank/DDBJ whole genome shotgun (WGS) entry which is preliminary data.</text>
</comment>
<dbReference type="PROSITE" id="PS51782">
    <property type="entry name" value="LYSM"/>
    <property type="match status" value="2"/>
</dbReference>
<sequence length="1450" mass="156559">MWPRTRPVAVVAASLTLWAGLAHSAINLDGTQVVAPVGDYGPSPIHDPGAYEPDQHNCPLPCVDYANMHSWTPYISVDRLRRCEEPLLLQFSVTQPLDDPASTVLIRTCMLNATSRAATGKPWSSWSASTKAVANPKKSAKLFRGRTNNTSKVAPGGIAGLLEGMGSFFDARDNCDEGFLFACLYIGPGLSKTTVASAIKALTGRLRAGPSAAAGGDRSHTFGIAIDVGGDLATLQRTALAWSKGECAAMGGEAGLQPAGELKGAKVYEVAGGTINTTLGALNSTNTTFPLRRGTSPLGKRATCRYIQIVAGDTCTTLVSRCGISSADFYTYNPGANLCSTLMPDDFVCCSAGDPYKPQPPQNDFDGTCATHLIQNGDTCDALAKKYYVTVAELEAWNRGKVWGWTECKDMLLGYNMCLSNGFAPLPPPQQGTSCGPIVPGTQFPPDFDRFKNALGDLNPCPLKACCSNWGWCGPFPAHCELHPAVGGGPGSKAKGFQSTCVSNCGTDIKVNGGPPAAFQRIGYYESYNMGRECLWLRASRANTDGTYTHMHWAFAEIDPNGWKVVIKDPHNQWAEFKALPLKRIISFGGWAYSTEPATFNIIRAAILNNGAAPDIFVNNQPIGQKGDGAGYLAFLTTLKQKVGASKSVSIAAPAGFWYLQAFPIDQIAAQIDYIVFMTYDLHGQWDYGNVNAFDSCPSGKCIRSHVTKAGVPNNKIYVGEASYARTFHMAQPDCWGPMCDFTGSRTVSDAKPGRCTGTGGYLSLAEISELIKLAGGEADYFYDGTSNSDIFLYGGDYMSYMTPASKKRRREEWKTLNFAGTVDWAVDLQNFGEDDKVVPLERPQSGVGCISGVDLTTNTDDLCEFACALGVCPASLCECLYTGPLEPLPAESTGNSTGVMAWDDYDVDLNRLCRFACKYGYCPDTVCLVPEVSRDDGVVTSDKIAPADTREGTAKKCTLFADTREWYIAVEHCRNYCAPQIAAAIAENRTTNYGCMVWRGKGDPDPWHYQSGIIGKIATGECSCDNFLINYLADTVIEAMPIIAQVTCYLVMSSFKLILDIGMEFVPGRFGNVLSAGIDMLATASMIASYVYPEDQDPVGAFEWWLSPCGGTDLVPDDIKRVFDILSAIGDAGTSYRPPKNIPKGSGRKGDAGNPTDRSKPRPIGNGNGSGTGTGNNKKCKIRANQVSKRRNNAIVKKRCDANDVTQTEMLVITSVIYAANAQPTQIGGRCSKKWSQACYHYSSAIQHNPAWATLTCVQDAATTSKKREKKGGKATDAWSNGHNGAGWGTTSVCHRDEYPPVYLLDDNSPAWTDGGTDKGQAIRYLPGTENTGAAIMWKGKCFVPIVKALNDREFVDAVGKGKVNIPPHNGDLTITYAQVTLDKRPEFTITAWEHSPQPNDGLNDNPCWPKNLAPKDPGYALNSYDPWYNNKARPYKYTDAYNPPNNGG</sequence>
<feature type="chain" id="PRO_5042073327" description="chitinase" evidence="7">
    <location>
        <begin position="25"/>
        <end position="1450"/>
    </location>
</feature>
<dbReference type="InterPro" id="IPR029070">
    <property type="entry name" value="Chitinase_insertion_sf"/>
</dbReference>
<dbReference type="Proteomes" id="UP001197093">
    <property type="component" value="Unassembled WGS sequence"/>
</dbReference>
<dbReference type="SUPFAM" id="SSF54106">
    <property type="entry name" value="LysM domain"/>
    <property type="match status" value="1"/>
</dbReference>
<accession>A0AAD4EP82</accession>
<dbReference type="InterPro" id="IPR017853">
    <property type="entry name" value="GH"/>
</dbReference>
<keyword evidence="5" id="KW-0326">Glycosidase</keyword>
<evidence type="ECO:0000256" key="5">
    <source>
        <dbReference type="ARBA" id="ARBA00023295"/>
    </source>
</evidence>
<reference evidence="10" key="1">
    <citation type="submission" date="2023-02" db="EMBL/GenBank/DDBJ databases">
        <authorList>
            <person name="Palmer J.M."/>
        </authorList>
    </citation>
    <scope>NUCLEOTIDE SEQUENCE</scope>
    <source>
        <strain evidence="10">FW57</strain>
    </source>
</reference>
<evidence type="ECO:0000313" key="11">
    <source>
        <dbReference type="Proteomes" id="UP001197093"/>
    </source>
</evidence>
<protein>
    <recommendedName>
        <fullName evidence="2">chitinase</fullName>
        <ecNumber evidence="2">3.2.1.14</ecNumber>
    </recommendedName>
</protein>
<dbReference type="Gene3D" id="3.10.50.10">
    <property type="match status" value="1"/>
</dbReference>
<evidence type="ECO:0000259" key="9">
    <source>
        <dbReference type="PROSITE" id="PS51910"/>
    </source>
</evidence>
<feature type="domain" description="LysM" evidence="8">
    <location>
        <begin position="370"/>
        <end position="419"/>
    </location>
</feature>
<dbReference type="InterPro" id="IPR053214">
    <property type="entry name" value="LysM12-like"/>
</dbReference>
<evidence type="ECO:0000256" key="1">
    <source>
        <dbReference type="ARBA" id="ARBA00008682"/>
    </source>
</evidence>
<dbReference type="InterPro" id="IPR011583">
    <property type="entry name" value="Chitinase_II/V-like_cat"/>
</dbReference>
<keyword evidence="11" id="KW-1185">Reference proteome</keyword>
<keyword evidence="3" id="KW-0147">Chitin-binding</keyword>
<dbReference type="SUPFAM" id="SSF57016">
    <property type="entry name" value="Plant lectins/antimicrobial peptides"/>
    <property type="match status" value="1"/>
</dbReference>
<dbReference type="SUPFAM" id="SSF54556">
    <property type="entry name" value="Chitinase insertion domain"/>
    <property type="match status" value="1"/>
</dbReference>
<evidence type="ECO:0000256" key="7">
    <source>
        <dbReference type="SAM" id="SignalP"/>
    </source>
</evidence>
<evidence type="ECO:0000256" key="4">
    <source>
        <dbReference type="ARBA" id="ARBA00023026"/>
    </source>
</evidence>
<evidence type="ECO:0000256" key="2">
    <source>
        <dbReference type="ARBA" id="ARBA00012729"/>
    </source>
</evidence>
<feature type="region of interest" description="Disordered" evidence="6">
    <location>
        <begin position="1137"/>
        <end position="1182"/>
    </location>
</feature>
<dbReference type="InterPro" id="IPR018392">
    <property type="entry name" value="LysM"/>
</dbReference>
<dbReference type="EMBL" id="JAHCVI010000005">
    <property type="protein sequence ID" value="KAG7284936.1"/>
    <property type="molecule type" value="Genomic_DNA"/>
</dbReference>
<dbReference type="InterPro" id="IPR036779">
    <property type="entry name" value="LysM_dom_sf"/>
</dbReference>
<dbReference type="InterPro" id="IPR001223">
    <property type="entry name" value="Glyco_hydro18_cat"/>
</dbReference>
<dbReference type="InterPro" id="IPR036861">
    <property type="entry name" value="Endochitinase-like_sf"/>
</dbReference>
<keyword evidence="4" id="KW-0843">Virulence</keyword>
<dbReference type="SMART" id="SM00636">
    <property type="entry name" value="Glyco_18"/>
    <property type="match status" value="1"/>
</dbReference>
<dbReference type="InterPro" id="IPR001002">
    <property type="entry name" value="Chitin-bd_1"/>
</dbReference>
<evidence type="ECO:0000313" key="10">
    <source>
        <dbReference type="EMBL" id="KAG7284936.1"/>
    </source>
</evidence>
<dbReference type="SUPFAM" id="SSF51445">
    <property type="entry name" value="(Trans)glycosidases"/>
    <property type="match status" value="1"/>
</dbReference>
<organism evidence="10 11">
    <name type="scientific">Staphylotrichum longicolle</name>
    <dbReference type="NCBI Taxonomy" id="669026"/>
    <lineage>
        <taxon>Eukaryota</taxon>
        <taxon>Fungi</taxon>
        <taxon>Dikarya</taxon>
        <taxon>Ascomycota</taxon>
        <taxon>Pezizomycotina</taxon>
        <taxon>Sordariomycetes</taxon>
        <taxon>Sordariomycetidae</taxon>
        <taxon>Sordariales</taxon>
        <taxon>Chaetomiaceae</taxon>
        <taxon>Staphylotrichum</taxon>
    </lineage>
</organism>
<dbReference type="Pfam" id="PF01476">
    <property type="entry name" value="LysM"/>
    <property type="match status" value="1"/>
</dbReference>
<feature type="domain" description="LysM" evidence="8">
    <location>
        <begin position="305"/>
        <end position="350"/>
    </location>
</feature>
<comment type="similarity">
    <text evidence="1">Belongs to the glycosyl hydrolase 18 family. Chitinase class V subfamily.</text>
</comment>
<dbReference type="GO" id="GO:0008843">
    <property type="term" value="F:endochitinase activity"/>
    <property type="evidence" value="ECO:0007669"/>
    <property type="project" value="UniProtKB-EC"/>
</dbReference>
<dbReference type="GO" id="GO:0008061">
    <property type="term" value="F:chitin binding"/>
    <property type="evidence" value="ECO:0007669"/>
    <property type="project" value="UniProtKB-KW"/>
</dbReference>
<dbReference type="PANTHER" id="PTHR47700:SF2">
    <property type="entry name" value="CHITINASE"/>
    <property type="match status" value="1"/>
</dbReference>
<evidence type="ECO:0000256" key="6">
    <source>
        <dbReference type="SAM" id="MobiDB-lite"/>
    </source>
</evidence>
<dbReference type="SMART" id="SM00257">
    <property type="entry name" value="LysM"/>
    <property type="match status" value="2"/>
</dbReference>
<dbReference type="EC" id="3.2.1.14" evidence="2"/>
<dbReference type="Pfam" id="PF00187">
    <property type="entry name" value="Chitin_bind_1"/>
    <property type="match status" value="1"/>
</dbReference>
<dbReference type="Gene3D" id="3.10.350.10">
    <property type="entry name" value="LysM domain"/>
    <property type="match status" value="2"/>
</dbReference>
<dbReference type="PROSITE" id="PS51910">
    <property type="entry name" value="GH18_2"/>
    <property type="match status" value="1"/>
</dbReference>
<dbReference type="Pfam" id="PF00704">
    <property type="entry name" value="Glyco_hydro_18"/>
    <property type="match status" value="1"/>
</dbReference>